<dbReference type="PANTHER" id="PTHR12910">
    <property type="entry name" value="NADH-UBIQUINONE OXIDOREDUCTASE SUBUNIT B17.2"/>
    <property type="match status" value="1"/>
</dbReference>
<dbReference type="GO" id="GO:0006979">
    <property type="term" value="P:response to oxidative stress"/>
    <property type="evidence" value="ECO:0007669"/>
    <property type="project" value="TreeGrafter"/>
</dbReference>
<dbReference type="InterPro" id="IPR007763">
    <property type="entry name" value="NDUFA12"/>
</dbReference>
<name>A0A5B8XGN3_9RICK</name>
<keyword evidence="2" id="KW-1185">Reference proteome</keyword>
<dbReference type="EMBL" id="CP029077">
    <property type="protein sequence ID" value="QED23341.1"/>
    <property type="molecule type" value="Genomic_DNA"/>
</dbReference>
<sequence>MFKIYTMIMKLRLRRCKKVGVDEYENQYFVDKKTGSRFCLYYGIPEASKVPAEWHAWLHNASSEIPTNQKKFNWQINHIPNSSGTKFAYTQLNSIRSAISNGVFLVVKKYKSWM</sequence>
<dbReference type="Proteomes" id="UP000321934">
    <property type="component" value="Chromosome"/>
</dbReference>
<evidence type="ECO:0000313" key="1">
    <source>
        <dbReference type="EMBL" id="QED23341.1"/>
    </source>
</evidence>
<accession>A0A5B8XGN3</accession>
<evidence type="ECO:0000313" key="2">
    <source>
        <dbReference type="Proteomes" id="UP000321934"/>
    </source>
</evidence>
<dbReference type="PANTHER" id="PTHR12910:SF2">
    <property type="entry name" value="NADH DEHYDROGENASE [UBIQUINONE] 1 ALPHA SUBCOMPLEX SUBUNIT 12"/>
    <property type="match status" value="1"/>
</dbReference>
<gene>
    <name evidence="1" type="ORF">Deia_00546</name>
</gene>
<dbReference type="AlphaFoldDB" id="A0A5B8XGN3"/>
<dbReference type="GO" id="GO:0045271">
    <property type="term" value="C:respiratory chain complex I"/>
    <property type="evidence" value="ECO:0007669"/>
    <property type="project" value="InterPro"/>
</dbReference>
<organism evidence="1 2">
    <name type="scientific">Candidatus Deianiraea vastatrix</name>
    <dbReference type="NCBI Taxonomy" id="2163644"/>
    <lineage>
        <taxon>Bacteria</taxon>
        <taxon>Pseudomonadati</taxon>
        <taxon>Pseudomonadota</taxon>
        <taxon>Alphaproteobacteria</taxon>
        <taxon>Rickettsiales</taxon>
        <taxon>Candidatus Deianiraeaceae</taxon>
        <taxon>Candidatus Deianiraea</taxon>
    </lineage>
</organism>
<reference evidence="1 2" key="1">
    <citation type="journal article" date="2019" name="ISME J.">
        <title>Deianiraea, an extracellular bacterium associated with the ciliate Paramecium, suggests an alternative scenario for the evolution of Rickettsiales.</title>
        <authorList>
            <person name="Castelli M."/>
            <person name="Sabaneyeva E."/>
            <person name="Lanzoni O."/>
            <person name="Lebedeva N."/>
            <person name="Floriano A.M."/>
            <person name="Gaiarsa S."/>
            <person name="Benken K."/>
            <person name="Modeo L."/>
            <person name="Bandi C."/>
            <person name="Potekhin A."/>
            <person name="Sassera D."/>
            <person name="Petroni G."/>
        </authorList>
    </citation>
    <scope>NUCLEOTIDE SEQUENCE [LARGE SCALE GENOMIC DNA]</scope>
    <source>
        <strain evidence="1">CyL4-1</strain>
    </source>
</reference>
<dbReference type="Pfam" id="PF05071">
    <property type="entry name" value="NDUFA12"/>
    <property type="match status" value="1"/>
</dbReference>
<proteinExistence type="predicted"/>
<protein>
    <submittedName>
        <fullName evidence="1">NADH quinone dehydrogenase</fullName>
    </submittedName>
</protein>